<evidence type="ECO:0000256" key="1">
    <source>
        <dbReference type="ARBA" id="ARBA00010790"/>
    </source>
</evidence>
<feature type="signal peptide" evidence="5">
    <location>
        <begin position="1"/>
        <end position="19"/>
    </location>
</feature>
<feature type="binding site" evidence="3">
    <location>
        <position position="111"/>
    </location>
    <ligand>
        <name>FAD</name>
        <dbReference type="ChEBI" id="CHEBI:57692"/>
    </ligand>
</feature>
<dbReference type="HOGENOM" id="CLU_002865_6_0_1"/>
<feature type="binding site" evidence="3">
    <location>
        <position position="251"/>
    </location>
    <ligand>
        <name>FAD</name>
        <dbReference type="ChEBI" id="CHEBI:57692"/>
    </ligand>
</feature>
<evidence type="ECO:0000313" key="9">
    <source>
        <dbReference type="Proteomes" id="UP000030651"/>
    </source>
</evidence>
<keyword evidence="3 4" id="KW-0274">FAD</keyword>
<dbReference type="PROSITE" id="PS00624">
    <property type="entry name" value="GMC_OXRED_2"/>
    <property type="match status" value="1"/>
</dbReference>
<dbReference type="SUPFAM" id="SSF54373">
    <property type="entry name" value="FAD-linked reductases, C-terminal domain"/>
    <property type="match status" value="1"/>
</dbReference>
<dbReference type="Pfam" id="PF05199">
    <property type="entry name" value="GMC_oxred_C"/>
    <property type="match status" value="1"/>
</dbReference>
<comment type="cofactor">
    <cofactor evidence="3">
        <name>FAD</name>
        <dbReference type="ChEBI" id="CHEBI:57692"/>
    </cofactor>
</comment>
<proteinExistence type="inferred from homology"/>
<dbReference type="Pfam" id="PF00732">
    <property type="entry name" value="GMC_oxred_N"/>
    <property type="match status" value="1"/>
</dbReference>
<keyword evidence="5" id="KW-0732">Signal</keyword>
<dbReference type="PIRSF" id="PIRSF000137">
    <property type="entry name" value="Alcohol_oxidase"/>
    <property type="match status" value="1"/>
</dbReference>
<organism evidence="8 9">
    <name type="scientific">Pestalotiopsis fici (strain W106-1 / CGMCC3.15140)</name>
    <dbReference type="NCBI Taxonomy" id="1229662"/>
    <lineage>
        <taxon>Eukaryota</taxon>
        <taxon>Fungi</taxon>
        <taxon>Dikarya</taxon>
        <taxon>Ascomycota</taxon>
        <taxon>Pezizomycotina</taxon>
        <taxon>Sordariomycetes</taxon>
        <taxon>Xylariomycetidae</taxon>
        <taxon>Amphisphaeriales</taxon>
        <taxon>Sporocadaceae</taxon>
        <taxon>Pestalotiopsis</taxon>
    </lineage>
</organism>
<dbReference type="GO" id="GO:0016614">
    <property type="term" value="F:oxidoreductase activity, acting on CH-OH group of donors"/>
    <property type="evidence" value="ECO:0007669"/>
    <property type="project" value="InterPro"/>
</dbReference>
<feature type="domain" description="Glucose-methanol-choline oxidoreductase N-terminal" evidence="7">
    <location>
        <begin position="288"/>
        <end position="302"/>
    </location>
</feature>
<evidence type="ECO:0000256" key="5">
    <source>
        <dbReference type="SAM" id="SignalP"/>
    </source>
</evidence>
<evidence type="ECO:0000256" key="3">
    <source>
        <dbReference type="PIRSR" id="PIRSR000137-2"/>
    </source>
</evidence>
<keyword evidence="4" id="KW-0285">Flavoprotein</keyword>
<dbReference type="GO" id="GO:0050660">
    <property type="term" value="F:flavin adenine dinucleotide binding"/>
    <property type="evidence" value="ECO:0007669"/>
    <property type="project" value="InterPro"/>
</dbReference>
<dbReference type="KEGG" id="pfy:PFICI_12916"/>
<dbReference type="GO" id="GO:0044550">
    <property type="term" value="P:secondary metabolite biosynthetic process"/>
    <property type="evidence" value="ECO:0007669"/>
    <property type="project" value="TreeGrafter"/>
</dbReference>
<dbReference type="OMA" id="DMFEIPR"/>
<evidence type="ECO:0000259" key="7">
    <source>
        <dbReference type="PROSITE" id="PS00624"/>
    </source>
</evidence>
<dbReference type="Gene3D" id="3.50.50.60">
    <property type="entry name" value="FAD/NAD(P)-binding domain"/>
    <property type="match status" value="1"/>
</dbReference>
<dbReference type="GeneID" id="19277929"/>
<evidence type="ECO:0000256" key="4">
    <source>
        <dbReference type="RuleBase" id="RU003968"/>
    </source>
</evidence>
<keyword evidence="9" id="KW-1185">Reference proteome</keyword>
<dbReference type="Gene3D" id="3.30.560.10">
    <property type="entry name" value="Glucose Oxidase, domain 3"/>
    <property type="match status" value="1"/>
</dbReference>
<dbReference type="OrthoDB" id="269227at2759"/>
<evidence type="ECO:0000259" key="6">
    <source>
        <dbReference type="PROSITE" id="PS00623"/>
    </source>
</evidence>
<feature type="domain" description="Glucose-methanol-choline oxidoreductase N-terminal" evidence="6">
    <location>
        <begin position="109"/>
        <end position="132"/>
    </location>
</feature>
<evidence type="ECO:0000313" key="8">
    <source>
        <dbReference type="EMBL" id="ETS75972.1"/>
    </source>
</evidence>
<evidence type="ECO:0000256" key="2">
    <source>
        <dbReference type="PIRSR" id="PIRSR000137-1"/>
    </source>
</evidence>
<comment type="similarity">
    <text evidence="1 4">Belongs to the GMC oxidoreductase family.</text>
</comment>
<reference evidence="9" key="1">
    <citation type="journal article" date="2015" name="BMC Genomics">
        <title>Genomic and transcriptomic analysis of the endophytic fungus Pestalotiopsis fici reveals its lifestyle and high potential for synthesis of natural products.</title>
        <authorList>
            <person name="Wang X."/>
            <person name="Zhang X."/>
            <person name="Liu L."/>
            <person name="Xiang M."/>
            <person name="Wang W."/>
            <person name="Sun X."/>
            <person name="Che Y."/>
            <person name="Guo L."/>
            <person name="Liu G."/>
            <person name="Guo L."/>
            <person name="Wang C."/>
            <person name="Yin W.B."/>
            <person name="Stadler M."/>
            <person name="Zhang X."/>
            <person name="Liu X."/>
        </authorList>
    </citation>
    <scope>NUCLEOTIDE SEQUENCE [LARGE SCALE GENOMIC DNA]</scope>
    <source>
        <strain evidence="9">W106-1 / CGMCC3.15140</strain>
    </source>
</reference>
<dbReference type="eggNOG" id="KOG1238">
    <property type="taxonomic scope" value="Eukaryota"/>
</dbReference>
<name>W3WS34_PESFW</name>
<feature type="active site" description="Proton acceptor" evidence="2">
    <location>
        <position position="586"/>
    </location>
</feature>
<dbReference type="InterPro" id="IPR007867">
    <property type="entry name" value="GMC_OxRtase_C"/>
</dbReference>
<dbReference type="InterPro" id="IPR000172">
    <property type="entry name" value="GMC_OxRdtase_N"/>
</dbReference>
<dbReference type="AlphaFoldDB" id="W3WS34"/>
<protein>
    <recommendedName>
        <fullName evidence="6 7">Glucose-methanol-choline oxidoreductase N-terminal domain-containing protein</fullName>
    </recommendedName>
</protein>
<accession>W3WS34</accession>
<dbReference type="InterPro" id="IPR036188">
    <property type="entry name" value="FAD/NAD-bd_sf"/>
</dbReference>
<dbReference type="Proteomes" id="UP000030651">
    <property type="component" value="Unassembled WGS sequence"/>
</dbReference>
<dbReference type="EMBL" id="KI912118">
    <property type="protein sequence ID" value="ETS75972.1"/>
    <property type="molecule type" value="Genomic_DNA"/>
</dbReference>
<dbReference type="InParanoid" id="W3WS34"/>
<sequence>MYTLTQKSFAAMFSGLALATTSTSHGQRDAYDYVIVGGGTAGATLASRLSLGLPDKSILLIEAGHSALDEPKINIPGLHGSTIGGPYDWNMTTLPQKSMNDRVLPLPRGRVLGGTSALNYMLWNRASSADYDAWEELGNDGWNWESMSQYMTKSEDFTNNNLTEAGSEVRGDEGPIHTTIGRYMPQHRFMWRDSLENLGIQRNIDSLGGYPCGVSFQPGSVDAKTWARSYSANAYLPLAGSNLEVLLDTRVARINLEKSSDNCVNAAGVVLEDGTIIPATEEVILSAGTLQSPGLLELSGIGGKEVLDSAGIEQVIDLPGVGENLQDHVAIPYVFKLKDGLTSSDKLKFNTTFAAEQLALWKNQEFTIYDELLDAVSLLNYKQAFGNDSDSALLRLAQDEIGQSSNILDQKKLELLANDNVAKVEMVFVDEYLGAKSYPIPTSLDYGSNYVTMVTALMHNLNRGSVHITSSNISIHPAIDPNHLTHEHDIQVLVELGKFARKVAQTEPLKSVLAGEYEPGPAVGGSDESWRGFAQETAISFFHLASTCAMLPRDQGGVVDPELRVYGTRNLRVVDASIMPLLVPAHTQATTYGIAEKAAVLIIEGAKQRRWENELI</sequence>
<dbReference type="SUPFAM" id="SSF51905">
    <property type="entry name" value="FAD/NAD(P)-binding domain"/>
    <property type="match status" value="1"/>
</dbReference>
<feature type="chain" id="PRO_5004835346" description="Glucose-methanol-choline oxidoreductase N-terminal domain-containing protein" evidence="5">
    <location>
        <begin position="20"/>
        <end position="616"/>
    </location>
</feature>
<feature type="active site" description="Proton donor" evidence="2">
    <location>
        <position position="543"/>
    </location>
</feature>
<gene>
    <name evidence="8" type="ORF">PFICI_12916</name>
</gene>
<dbReference type="InterPro" id="IPR012132">
    <property type="entry name" value="GMC_OxRdtase"/>
</dbReference>
<dbReference type="PROSITE" id="PS00623">
    <property type="entry name" value="GMC_OXRED_1"/>
    <property type="match status" value="1"/>
</dbReference>
<dbReference type="PANTHER" id="PTHR11552">
    <property type="entry name" value="GLUCOSE-METHANOL-CHOLINE GMC OXIDOREDUCTASE"/>
    <property type="match status" value="1"/>
</dbReference>
<dbReference type="RefSeq" id="XP_007839688.1">
    <property type="nucleotide sequence ID" value="XM_007841497.1"/>
</dbReference>
<dbReference type="PANTHER" id="PTHR11552:SF115">
    <property type="entry name" value="DEHYDROGENASE XPTC-RELATED"/>
    <property type="match status" value="1"/>
</dbReference>
<feature type="binding site" evidence="3">
    <location>
        <position position="115"/>
    </location>
    <ligand>
        <name>FAD</name>
        <dbReference type="ChEBI" id="CHEBI:57692"/>
    </ligand>
</feature>